<sequence length="49" mass="5978">MSQPNKKQFKNRDRYKHKNVVKKGWADLKDRVLNPKHRDHILNPKDNLK</sequence>
<organism evidence="2">
    <name type="scientific">uncultured Caudovirales phage</name>
    <dbReference type="NCBI Taxonomy" id="2100421"/>
    <lineage>
        <taxon>Viruses</taxon>
        <taxon>Duplodnaviria</taxon>
        <taxon>Heunggongvirae</taxon>
        <taxon>Uroviricota</taxon>
        <taxon>Caudoviricetes</taxon>
        <taxon>Peduoviridae</taxon>
        <taxon>Maltschvirus</taxon>
        <taxon>Maltschvirus maltsch</taxon>
    </lineage>
</organism>
<feature type="compositionally biased region" description="Basic residues" evidence="1">
    <location>
        <begin position="7"/>
        <end position="21"/>
    </location>
</feature>
<accession>A0A6J5R6J6</accession>
<proteinExistence type="predicted"/>
<name>A0A6J5R6J6_9CAUD</name>
<protein>
    <submittedName>
        <fullName evidence="2">Uncharacterized protein</fullName>
    </submittedName>
</protein>
<dbReference type="EMBL" id="LR797151">
    <property type="protein sequence ID" value="CAB4190266.1"/>
    <property type="molecule type" value="Genomic_DNA"/>
</dbReference>
<evidence type="ECO:0000313" key="2">
    <source>
        <dbReference type="EMBL" id="CAB4190266.1"/>
    </source>
</evidence>
<gene>
    <name evidence="2" type="ORF">UFOVP1192_48</name>
</gene>
<evidence type="ECO:0000256" key="1">
    <source>
        <dbReference type="SAM" id="MobiDB-lite"/>
    </source>
</evidence>
<reference evidence="2" key="1">
    <citation type="submission" date="2020-05" db="EMBL/GenBank/DDBJ databases">
        <authorList>
            <person name="Chiriac C."/>
            <person name="Salcher M."/>
            <person name="Ghai R."/>
            <person name="Kavagutti S V."/>
        </authorList>
    </citation>
    <scope>NUCLEOTIDE SEQUENCE</scope>
</reference>
<feature type="region of interest" description="Disordered" evidence="1">
    <location>
        <begin position="1"/>
        <end position="21"/>
    </location>
</feature>